<comment type="caution">
    <text evidence="2">The sequence shown here is derived from an EMBL/GenBank/DDBJ whole genome shotgun (WGS) entry which is preliminary data.</text>
</comment>
<accession>A0A0F9GWH6</accession>
<name>A0A0F9GWH6_9ZZZZ</name>
<organism evidence="2">
    <name type="scientific">marine sediment metagenome</name>
    <dbReference type="NCBI Taxonomy" id="412755"/>
    <lineage>
        <taxon>unclassified sequences</taxon>
        <taxon>metagenomes</taxon>
        <taxon>ecological metagenomes</taxon>
    </lineage>
</organism>
<keyword evidence="1" id="KW-0472">Membrane</keyword>
<protein>
    <submittedName>
        <fullName evidence="2">Uncharacterized protein</fullName>
    </submittedName>
</protein>
<dbReference type="EMBL" id="LAZR01016759">
    <property type="protein sequence ID" value="KKM03124.1"/>
    <property type="molecule type" value="Genomic_DNA"/>
</dbReference>
<reference evidence="2" key="1">
    <citation type="journal article" date="2015" name="Nature">
        <title>Complex archaea that bridge the gap between prokaryotes and eukaryotes.</title>
        <authorList>
            <person name="Spang A."/>
            <person name="Saw J.H."/>
            <person name="Jorgensen S.L."/>
            <person name="Zaremba-Niedzwiedzka K."/>
            <person name="Martijn J."/>
            <person name="Lind A.E."/>
            <person name="van Eijk R."/>
            <person name="Schleper C."/>
            <person name="Guy L."/>
            <person name="Ettema T.J."/>
        </authorList>
    </citation>
    <scope>NUCLEOTIDE SEQUENCE</scope>
</reference>
<sequence>MFILKRVWNAFVYGVFNIIHLVVFPFAAIDYIITGKSTIWDECSKIQKEYYFQYD</sequence>
<gene>
    <name evidence="2" type="ORF">LCGC14_1777550</name>
</gene>
<dbReference type="AlphaFoldDB" id="A0A0F9GWH6"/>
<keyword evidence="1" id="KW-1133">Transmembrane helix</keyword>
<proteinExistence type="predicted"/>
<feature type="transmembrane region" description="Helical" evidence="1">
    <location>
        <begin position="12"/>
        <end position="33"/>
    </location>
</feature>
<keyword evidence="1" id="KW-0812">Transmembrane</keyword>
<evidence type="ECO:0000313" key="2">
    <source>
        <dbReference type="EMBL" id="KKM03124.1"/>
    </source>
</evidence>
<evidence type="ECO:0000256" key="1">
    <source>
        <dbReference type="SAM" id="Phobius"/>
    </source>
</evidence>